<organism evidence="15 16">
    <name type="scientific">Kocuria carniphila</name>
    <dbReference type="NCBI Taxonomy" id="262208"/>
    <lineage>
        <taxon>Bacteria</taxon>
        <taxon>Bacillati</taxon>
        <taxon>Actinomycetota</taxon>
        <taxon>Actinomycetes</taxon>
        <taxon>Micrococcales</taxon>
        <taxon>Micrococcaceae</taxon>
        <taxon>Kocuria</taxon>
    </lineage>
</organism>
<dbReference type="InterPro" id="IPR045357">
    <property type="entry name" value="Aminopeptidase_N-like_N"/>
</dbReference>
<keyword evidence="8 15" id="KW-0378">Hydrolase</keyword>
<feature type="domain" description="Aminopeptidase N-like N-terminal" evidence="14">
    <location>
        <begin position="19"/>
        <end position="189"/>
    </location>
</feature>
<dbReference type="EC" id="3.4.11.2" evidence="4"/>
<dbReference type="InterPro" id="IPR050344">
    <property type="entry name" value="Peptidase_M1_aminopeptidases"/>
</dbReference>
<accession>A0ABV3UY31</accession>
<evidence type="ECO:0000259" key="14">
    <source>
        <dbReference type="Pfam" id="PF17900"/>
    </source>
</evidence>
<dbReference type="Proteomes" id="UP001558481">
    <property type="component" value="Unassembled WGS sequence"/>
</dbReference>
<evidence type="ECO:0000256" key="6">
    <source>
        <dbReference type="ARBA" id="ARBA00022670"/>
    </source>
</evidence>
<dbReference type="SUPFAM" id="SSF55486">
    <property type="entry name" value="Metalloproteases ('zincins'), catalytic domain"/>
    <property type="match status" value="1"/>
</dbReference>
<comment type="catalytic activity">
    <reaction evidence="1">
        <text>Release of an N-terminal amino acid, Xaa-|-Yaa- from a peptide, amide or arylamide. Xaa is preferably Ala, but may be most amino acids including Pro (slow action). When a terminal hydrophobic residue is followed by a prolyl residue, the two may be released as an intact Xaa-Pro dipeptide.</text>
        <dbReference type="EC" id="3.4.11.2"/>
    </reaction>
</comment>
<evidence type="ECO:0000256" key="11">
    <source>
        <dbReference type="ARBA" id="ARBA00029811"/>
    </source>
</evidence>
<gene>
    <name evidence="15" type="ORF">VVR66_00665</name>
</gene>
<keyword evidence="16" id="KW-1185">Reference proteome</keyword>
<protein>
    <recommendedName>
        <fullName evidence="5">Aminopeptidase N</fullName>
        <ecNumber evidence="4">3.4.11.2</ecNumber>
    </recommendedName>
    <alternativeName>
        <fullName evidence="11">Alanine aminopeptidase</fullName>
    </alternativeName>
    <alternativeName>
        <fullName evidence="12">Lysyl aminopeptidase</fullName>
    </alternativeName>
</protein>
<dbReference type="Gene3D" id="2.60.40.1730">
    <property type="entry name" value="tricorn interacting facor f3 domain"/>
    <property type="match status" value="1"/>
</dbReference>
<dbReference type="InterPro" id="IPR001930">
    <property type="entry name" value="Peptidase_M1"/>
</dbReference>
<evidence type="ECO:0000256" key="9">
    <source>
        <dbReference type="ARBA" id="ARBA00022833"/>
    </source>
</evidence>
<feature type="domain" description="Peptidase M1 membrane alanine aminopeptidase" evidence="13">
    <location>
        <begin position="233"/>
        <end position="425"/>
    </location>
</feature>
<evidence type="ECO:0000256" key="1">
    <source>
        <dbReference type="ARBA" id="ARBA00000098"/>
    </source>
</evidence>
<evidence type="ECO:0000256" key="2">
    <source>
        <dbReference type="ARBA" id="ARBA00001947"/>
    </source>
</evidence>
<evidence type="ECO:0000256" key="10">
    <source>
        <dbReference type="ARBA" id="ARBA00023049"/>
    </source>
</evidence>
<dbReference type="Gene3D" id="1.10.390.10">
    <property type="entry name" value="Neutral Protease Domain 2"/>
    <property type="match status" value="1"/>
</dbReference>
<keyword evidence="6" id="KW-0645">Protease</keyword>
<comment type="caution">
    <text evidence="15">The sequence shown here is derived from an EMBL/GenBank/DDBJ whole genome shotgun (WGS) entry which is preliminary data.</text>
</comment>
<dbReference type="InterPro" id="IPR014782">
    <property type="entry name" value="Peptidase_M1_dom"/>
</dbReference>
<dbReference type="GO" id="GO:0004177">
    <property type="term" value="F:aminopeptidase activity"/>
    <property type="evidence" value="ECO:0007669"/>
    <property type="project" value="UniProtKB-KW"/>
</dbReference>
<evidence type="ECO:0000256" key="4">
    <source>
        <dbReference type="ARBA" id="ARBA00012564"/>
    </source>
</evidence>
<comment type="similarity">
    <text evidence="3">Belongs to the peptidase M1 family.</text>
</comment>
<evidence type="ECO:0000256" key="5">
    <source>
        <dbReference type="ARBA" id="ARBA00015611"/>
    </source>
</evidence>
<evidence type="ECO:0000256" key="12">
    <source>
        <dbReference type="ARBA" id="ARBA00031533"/>
    </source>
</evidence>
<reference evidence="15 16" key="1">
    <citation type="journal article" date="2024" name="Fungal Genet. Biol.">
        <title>The porcine skin microbiome exhibits broad fungal antagonism.</title>
        <authorList>
            <person name="De La Cruz K.F."/>
            <person name="Townsend E.C."/>
            <person name="Alex Cheong J.Z."/>
            <person name="Salamzade R."/>
            <person name="Liu A."/>
            <person name="Sandstrom S."/>
            <person name="Davila E."/>
            <person name="Huang L."/>
            <person name="Xu K.H."/>
            <person name="Wu S.Y."/>
            <person name="Meudt J.J."/>
            <person name="Shanmuganayagam D."/>
            <person name="Gibson A.L.F."/>
            <person name="Kalan L.R."/>
        </authorList>
    </citation>
    <scope>NUCLEOTIDE SEQUENCE [LARGE SCALE GENOMIC DNA]</scope>
    <source>
        <strain evidence="15 16">LK2625</strain>
    </source>
</reference>
<keyword evidence="10" id="KW-0482">Metalloprotease</keyword>
<proteinExistence type="inferred from homology"/>
<dbReference type="PANTHER" id="PTHR11533">
    <property type="entry name" value="PROTEASE M1 ZINC METALLOPROTEASE"/>
    <property type="match status" value="1"/>
</dbReference>
<dbReference type="PRINTS" id="PR00756">
    <property type="entry name" value="ALADIPTASE"/>
</dbReference>
<dbReference type="InterPro" id="IPR042097">
    <property type="entry name" value="Aminopeptidase_N-like_N_sf"/>
</dbReference>
<dbReference type="CDD" id="cd09603">
    <property type="entry name" value="M1_APN_like"/>
    <property type="match status" value="1"/>
</dbReference>
<evidence type="ECO:0000259" key="13">
    <source>
        <dbReference type="Pfam" id="PF01433"/>
    </source>
</evidence>
<dbReference type="Pfam" id="PF17900">
    <property type="entry name" value="Peptidase_M1_N"/>
    <property type="match status" value="1"/>
</dbReference>
<dbReference type="Pfam" id="PF01433">
    <property type="entry name" value="Peptidase_M1"/>
    <property type="match status" value="1"/>
</dbReference>
<dbReference type="SUPFAM" id="SSF63737">
    <property type="entry name" value="Leukotriene A4 hydrolase N-terminal domain"/>
    <property type="match status" value="1"/>
</dbReference>
<keyword evidence="7" id="KW-0479">Metal-binding</keyword>
<evidence type="ECO:0000256" key="7">
    <source>
        <dbReference type="ARBA" id="ARBA00022723"/>
    </source>
</evidence>
<evidence type="ECO:0000256" key="8">
    <source>
        <dbReference type="ARBA" id="ARBA00022801"/>
    </source>
</evidence>
<comment type="cofactor">
    <cofactor evidence="2">
        <name>Zn(2+)</name>
        <dbReference type="ChEBI" id="CHEBI:29105"/>
    </cofactor>
</comment>
<evidence type="ECO:0000313" key="16">
    <source>
        <dbReference type="Proteomes" id="UP001558481"/>
    </source>
</evidence>
<evidence type="ECO:0000313" key="15">
    <source>
        <dbReference type="EMBL" id="MEX3593225.1"/>
    </source>
</evidence>
<evidence type="ECO:0000256" key="3">
    <source>
        <dbReference type="ARBA" id="ARBA00010136"/>
    </source>
</evidence>
<name>A0ABV3UY31_9MICC</name>
<keyword evidence="15" id="KW-0031">Aminopeptidase</keyword>
<sequence>MSYLDSYTPQSGTSEVRVTHYDLDLDYDILPNTLRARAVLDARVLEDCSALSLDLEGLTVERVLVNGQPSSFKQAKTKLVVDARERFSVDEALTLEIHYGGTPTPASGAWGDIGWEELSDGVLVAGQPVGADTWFPCNDHPSQKATFRVTVLVDSDYTAISNGELVSVDSRGPRTAWTWESREPVATYLATVQMGQYRRGSVEPGSYPPARVPLTLACGEHLWSQAQHVLAKQHAMMSVFEQRFGAYPFGYYGVVVTDDELEIPLESQPLSIFGPNHMTESWESERLIAHEMAHQWFGNSLTPASWSDIWLNEGFAHYAEWVWSEASGRRSAHEEALSAHAELSGSKQKVVIGDPGPKKMFDDRVYVRGALTLNALRMAVGDQTFFTILQRWTGQNRCSNVTTTDFLALASKVSGRPVEPLLHDWLFEKKLPALPETS</sequence>
<dbReference type="InterPro" id="IPR027268">
    <property type="entry name" value="Peptidase_M4/M1_CTD_sf"/>
</dbReference>
<dbReference type="RefSeq" id="WP_129699326.1">
    <property type="nucleotide sequence ID" value="NZ_JAYWLU010000001.1"/>
</dbReference>
<keyword evidence="9" id="KW-0862">Zinc</keyword>
<dbReference type="EMBL" id="JAYWLU010000001">
    <property type="protein sequence ID" value="MEX3593225.1"/>
    <property type="molecule type" value="Genomic_DNA"/>
</dbReference>